<dbReference type="Proteomes" id="UP000190648">
    <property type="component" value="Unassembled WGS sequence"/>
</dbReference>
<proteinExistence type="predicted"/>
<dbReference type="AlphaFoldDB" id="A0A1V4K384"/>
<evidence type="ECO:0000313" key="2">
    <source>
        <dbReference type="EMBL" id="OPJ78928.1"/>
    </source>
</evidence>
<evidence type="ECO:0000256" key="1">
    <source>
        <dbReference type="SAM" id="MobiDB-lite"/>
    </source>
</evidence>
<accession>A0A1V4K384</accession>
<keyword evidence="3" id="KW-1185">Reference proteome</keyword>
<sequence>MYHLPCGKDEFHKYTWKKVTWIDLSTLALPVCSNSDGPLVADMDSVINRAIMKAQLKQSTKLHDLVEEHNKVHVTVCTMSEGENIPVTPHGGSDALENPQPGELSETHPLLQD</sequence>
<dbReference type="STRING" id="372326.A0A1V4K384"/>
<organism evidence="2 3">
    <name type="scientific">Patagioenas fasciata monilis</name>
    <dbReference type="NCBI Taxonomy" id="372326"/>
    <lineage>
        <taxon>Eukaryota</taxon>
        <taxon>Metazoa</taxon>
        <taxon>Chordata</taxon>
        <taxon>Craniata</taxon>
        <taxon>Vertebrata</taxon>
        <taxon>Euteleostomi</taxon>
        <taxon>Archelosauria</taxon>
        <taxon>Archosauria</taxon>
        <taxon>Dinosauria</taxon>
        <taxon>Saurischia</taxon>
        <taxon>Theropoda</taxon>
        <taxon>Coelurosauria</taxon>
        <taxon>Aves</taxon>
        <taxon>Neognathae</taxon>
        <taxon>Neoaves</taxon>
        <taxon>Columbimorphae</taxon>
        <taxon>Columbiformes</taxon>
        <taxon>Columbidae</taxon>
        <taxon>Patagioenas</taxon>
    </lineage>
</organism>
<name>A0A1V4K384_PATFA</name>
<dbReference type="OrthoDB" id="5814776at2759"/>
<gene>
    <name evidence="2" type="ORF">AV530_004905</name>
</gene>
<protein>
    <submittedName>
        <fullName evidence="2">Uncharacterized protein</fullName>
    </submittedName>
</protein>
<comment type="caution">
    <text evidence="2">The sequence shown here is derived from an EMBL/GenBank/DDBJ whole genome shotgun (WGS) entry which is preliminary data.</text>
</comment>
<feature type="region of interest" description="Disordered" evidence="1">
    <location>
        <begin position="82"/>
        <end position="113"/>
    </location>
</feature>
<dbReference type="EMBL" id="LSYS01004732">
    <property type="protein sequence ID" value="OPJ78928.1"/>
    <property type="molecule type" value="Genomic_DNA"/>
</dbReference>
<reference evidence="2 3" key="1">
    <citation type="submission" date="2016-02" db="EMBL/GenBank/DDBJ databases">
        <title>Band-tailed pigeon sequencing and assembly.</title>
        <authorList>
            <person name="Soares A.E."/>
            <person name="Novak B.J."/>
            <person name="Rice E.S."/>
            <person name="O'Connell B."/>
            <person name="Chang D."/>
            <person name="Weber S."/>
            <person name="Shapiro B."/>
        </authorList>
    </citation>
    <scope>NUCLEOTIDE SEQUENCE [LARGE SCALE GENOMIC DNA]</scope>
    <source>
        <strain evidence="2">BTP2013</strain>
        <tissue evidence="2">Blood</tissue>
    </source>
</reference>
<evidence type="ECO:0000313" key="3">
    <source>
        <dbReference type="Proteomes" id="UP000190648"/>
    </source>
</evidence>